<accession>A0AAU9WK39</accession>
<evidence type="ECO:0000256" key="4">
    <source>
        <dbReference type="ARBA" id="ARBA00022933"/>
    </source>
</evidence>
<reference evidence="9 10" key="1">
    <citation type="submission" date="2022-05" db="EMBL/GenBank/DDBJ databases">
        <authorList>
            <consortium name="Genoscope - CEA"/>
            <person name="William W."/>
        </authorList>
    </citation>
    <scope>NUCLEOTIDE SEQUENCE [LARGE SCALE GENOMIC DNA]</scope>
</reference>
<keyword evidence="6" id="KW-0863">Zinc-finger</keyword>
<keyword evidence="10" id="KW-1185">Reference proteome</keyword>
<dbReference type="EMBL" id="CALNXJ010000015">
    <property type="protein sequence ID" value="CAH3116631.1"/>
    <property type="molecule type" value="Genomic_DNA"/>
</dbReference>
<keyword evidence="3" id="KW-0732">Signal</keyword>
<dbReference type="GO" id="GO:0005576">
    <property type="term" value="C:extracellular region"/>
    <property type="evidence" value="ECO:0007669"/>
    <property type="project" value="UniProtKB-SubCell"/>
</dbReference>
<feature type="compositionally biased region" description="Basic residues" evidence="7">
    <location>
        <begin position="166"/>
        <end position="176"/>
    </location>
</feature>
<proteinExistence type="predicted"/>
<keyword evidence="5" id="KW-0325">Glycoprotein</keyword>
<keyword evidence="6" id="KW-0862">Zinc</keyword>
<keyword evidence="2" id="KW-0964">Secreted</keyword>
<dbReference type="InterPro" id="IPR037941">
    <property type="entry name" value="SeP"/>
</dbReference>
<evidence type="ECO:0000256" key="7">
    <source>
        <dbReference type="SAM" id="MobiDB-lite"/>
    </source>
</evidence>
<keyword evidence="6" id="KW-0479">Metal-binding</keyword>
<comment type="subcellular location">
    <subcellularLocation>
        <location evidence="1">Secreted</location>
    </subcellularLocation>
</comment>
<dbReference type="PROSITE" id="PS00028">
    <property type="entry name" value="ZINC_FINGER_C2H2_1"/>
    <property type="match status" value="1"/>
</dbReference>
<evidence type="ECO:0000256" key="3">
    <source>
        <dbReference type="ARBA" id="ARBA00022729"/>
    </source>
</evidence>
<name>A0AAU9WK39_9CNID</name>
<evidence type="ECO:0000256" key="5">
    <source>
        <dbReference type="ARBA" id="ARBA00023180"/>
    </source>
</evidence>
<dbReference type="Pfam" id="PF04592">
    <property type="entry name" value="SelP_N"/>
    <property type="match status" value="1"/>
</dbReference>
<dbReference type="Proteomes" id="UP001159428">
    <property type="component" value="Unassembled WGS sequence"/>
</dbReference>
<sequence length="498" mass="58222">MSFVYMVLLKPSEIRFTKNLLASEFDNGIPLSETFTQIKNGEILLEDVPAIEVVFYPEKWEWFTLNNRRLWVLKELEKIGKCRYVKTKRVEYQENISEYPTLLYGSAALAEKNRTFTWEGDNLRITTRRTPSREVEIYHEEDERKTRQDLQRRGRSGSQHNEKSVKHCGSRTTRRRRCRKRYHPYCRHKEPRVQRELYAGTTLWIRQQSVDSLEERSRSRRNSETSEYSGSEYGFHFSSTLWFKKRQAFLQRVYCVRTGRLRDPSRFVDVLYTCGVCFKSFQSKVSLNQHSEELFHWACAQLMERMLKGIVKKRNFTDISFMILNMKRASGSISELKRRVSFPVYQEPADRDIMGLLGGSKDDFLIFDRCGLLAYHFKMPRSYLMSPFVRNALIKEYTKKGSKCKRHCPIKTTTTATQSTTNKPIKTTTTGTQSTTNKPIKTTTTATQSTTNKPIKTTTTATQPPQTSLVRHPNFQPVIVQRVSSHSLNLMPLLPHHP</sequence>
<evidence type="ECO:0000313" key="9">
    <source>
        <dbReference type="EMBL" id="CAH3116631.1"/>
    </source>
</evidence>
<gene>
    <name evidence="9" type="ORF">PMEA_00006511</name>
</gene>
<dbReference type="GO" id="GO:0008270">
    <property type="term" value="F:zinc ion binding"/>
    <property type="evidence" value="ECO:0007669"/>
    <property type="project" value="UniProtKB-KW"/>
</dbReference>
<feature type="region of interest" description="Disordered" evidence="7">
    <location>
        <begin position="134"/>
        <end position="176"/>
    </location>
</feature>
<feature type="compositionally biased region" description="Low complexity" evidence="7">
    <location>
        <begin position="415"/>
        <end position="467"/>
    </location>
</feature>
<dbReference type="GO" id="GO:0008430">
    <property type="term" value="F:selenium binding"/>
    <property type="evidence" value="ECO:0007669"/>
    <property type="project" value="InterPro"/>
</dbReference>
<dbReference type="PANTHER" id="PTHR10105:SF2">
    <property type="entry name" value="AGAP003297-PA"/>
    <property type="match status" value="1"/>
</dbReference>
<evidence type="ECO:0000259" key="8">
    <source>
        <dbReference type="PROSITE" id="PS50157"/>
    </source>
</evidence>
<evidence type="ECO:0000256" key="6">
    <source>
        <dbReference type="PROSITE-ProRule" id="PRU00042"/>
    </source>
</evidence>
<feature type="compositionally biased region" description="Basic and acidic residues" evidence="7">
    <location>
        <begin position="134"/>
        <end position="152"/>
    </location>
</feature>
<dbReference type="InterPro" id="IPR013087">
    <property type="entry name" value="Znf_C2H2_type"/>
</dbReference>
<dbReference type="AlphaFoldDB" id="A0AAU9WK39"/>
<feature type="region of interest" description="Disordered" evidence="7">
    <location>
        <begin position="415"/>
        <end position="474"/>
    </location>
</feature>
<dbReference type="PANTHER" id="PTHR10105">
    <property type="entry name" value="SELENOPROTEIN P"/>
    <property type="match status" value="1"/>
</dbReference>
<dbReference type="GO" id="GO:0001887">
    <property type="term" value="P:selenium compound metabolic process"/>
    <property type="evidence" value="ECO:0007669"/>
    <property type="project" value="TreeGrafter"/>
</dbReference>
<feature type="domain" description="C2H2-type" evidence="8">
    <location>
        <begin position="272"/>
        <end position="296"/>
    </location>
</feature>
<evidence type="ECO:0000313" key="10">
    <source>
        <dbReference type="Proteomes" id="UP001159428"/>
    </source>
</evidence>
<comment type="caution">
    <text evidence="9">The sequence shown here is derived from an EMBL/GenBank/DDBJ whole genome shotgun (WGS) entry which is preliminary data.</text>
</comment>
<organism evidence="9 10">
    <name type="scientific">Pocillopora meandrina</name>
    <dbReference type="NCBI Taxonomy" id="46732"/>
    <lineage>
        <taxon>Eukaryota</taxon>
        <taxon>Metazoa</taxon>
        <taxon>Cnidaria</taxon>
        <taxon>Anthozoa</taxon>
        <taxon>Hexacorallia</taxon>
        <taxon>Scleractinia</taxon>
        <taxon>Astrocoeniina</taxon>
        <taxon>Pocilloporidae</taxon>
        <taxon>Pocillopora</taxon>
    </lineage>
</organism>
<keyword evidence="4" id="KW-0712">Selenocysteine</keyword>
<dbReference type="PROSITE" id="PS50157">
    <property type="entry name" value="ZINC_FINGER_C2H2_2"/>
    <property type="match status" value="1"/>
</dbReference>
<protein>
    <recommendedName>
        <fullName evidence="8">C2H2-type domain-containing protein</fullName>
    </recommendedName>
</protein>
<evidence type="ECO:0000256" key="2">
    <source>
        <dbReference type="ARBA" id="ARBA00022525"/>
    </source>
</evidence>
<dbReference type="InterPro" id="IPR007671">
    <property type="entry name" value="Selenoprotein-P_N"/>
</dbReference>
<evidence type="ECO:0000256" key="1">
    <source>
        <dbReference type="ARBA" id="ARBA00004613"/>
    </source>
</evidence>